<keyword evidence="4" id="KW-0479">Metal-binding</keyword>
<reference evidence="10" key="1">
    <citation type="submission" date="2013-08" db="EMBL/GenBank/DDBJ databases">
        <authorList>
            <person name="Mendez C."/>
            <person name="Richter M."/>
            <person name="Ferrer M."/>
            <person name="Sanchez J."/>
        </authorList>
    </citation>
    <scope>NUCLEOTIDE SEQUENCE</scope>
</reference>
<dbReference type="GO" id="GO:0004222">
    <property type="term" value="F:metalloendopeptidase activity"/>
    <property type="evidence" value="ECO:0007669"/>
    <property type="project" value="InterPro"/>
</dbReference>
<dbReference type="CDD" id="cd08662">
    <property type="entry name" value="M13"/>
    <property type="match status" value="1"/>
</dbReference>
<evidence type="ECO:0000256" key="1">
    <source>
        <dbReference type="ARBA" id="ARBA00001947"/>
    </source>
</evidence>
<dbReference type="AlphaFoldDB" id="T0YBH6"/>
<dbReference type="Gene3D" id="1.10.1380.10">
    <property type="entry name" value="Neutral endopeptidase , domain2"/>
    <property type="match status" value="1"/>
</dbReference>
<evidence type="ECO:0000256" key="7">
    <source>
        <dbReference type="ARBA" id="ARBA00023049"/>
    </source>
</evidence>
<dbReference type="InterPro" id="IPR018497">
    <property type="entry name" value="Peptidase_M13_C"/>
</dbReference>
<dbReference type="PRINTS" id="PR00786">
    <property type="entry name" value="NEPRILYSIN"/>
</dbReference>
<dbReference type="PROSITE" id="PS51885">
    <property type="entry name" value="NEPRILYSIN"/>
    <property type="match status" value="1"/>
</dbReference>
<dbReference type="Gene3D" id="3.40.390.10">
    <property type="entry name" value="Collagenase (Catalytic Domain)"/>
    <property type="match status" value="1"/>
</dbReference>
<dbReference type="PANTHER" id="PTHR11733">
    <property type="entry name" value="ZINC METALLOPROTEASE FAMILY M13 NEPRILYSIN-RELATED"/>
    <property type="match status" value="1"/>
</dbReference>
<dbReference type="GO" id="GO:0005886">
    <property type="term" value="C:plasma membrane"/>
    <property type="evidence" value="ECO:0007669"/>
    <property type="project" value="TreeGrafter"/>
</dbReference>
<comment type="caution">
    <text evidence="10">The sequence shown here is derived from an EMBL/GenBank/DDBJ whole genome shotgun (WGS) entry which is preliminary data.</text>
</comment>
<proteinExistence type="inferred from homology"/>
<keyword evidence="3" id="KW-0645">Protease</keyword>
<protein>
    <submittedName>
        <fullName evidence="10">Metalloendopeptidase PepO</fullName>
    </submittedName>
</protein>
<name>T0YBH6_9ZZZZ</name>
<dbReference type="Pfam" id="PF01431">
    <property type="entry name" value="Peptidase_M13"/>
    <property type="match status" value="1"/>
</dbReference>
<keyword evidence="6" id="KW-0862">Zinc</keyword>
<evidence type="ECO:0000256" key="3">
    <source>
        <dbReference type="ARBA" id="ARBA00022670"/>
    </source>
</evidence>
<keyword evidence="5" id="KW-0378">Hydrolase</keyword>
<evidence type="ECO:0000256" key="2">
    <source>
        <dbReference type="ARBA" id="ARBA00007357"/>
    </source>
</evidence>
<dbReference type="GO" id="GO:0046872">
    <property type="term" value="F:metal ion binding"/>
    <property type="evidence" value="ECO:0007669"/>
    <property type="project" value="UniProtKB-KW"/>
</dbReference>
<evidence type="ECO:0000256" key="6">
    <source>
        <dbReference type="ARBA" id="ARBA00022833"/>
    </source>
</evidence>
<evidence type="ECO:0000256" key="5">
    <source>
        <dbReference type="ARBA" id="ARBA00022801"/>
    </source>
</evidence>
<dbReference type="GO" id="GO:0016485">
    <property type="term" value="P:protein processing"/>
    <property type="evidence" value="ECO:0007669"/>
    <property type="project" value="TreeGrafter"/>
</dbReference>
<feature type="domain" description="Peptidase M13 N-terminal" evidence="9">
    <location>
        <begin position="40"/>
        <end position="419"/>
    </location>
</feature>
<evidence type="ECO:0000256" key="4">
    <source>
        <dbReference type="ARBA" id="ARBA00022723"/>
    </source>
</evidence>
<dbReference type="InterPro" id="IPR008753">
    <property type="entry name" value="Peptidase_M13_N"/>
</dbReference>
<comment type="similarity">
    <text evidence="2">Belongs to the peptidase M13 family.</text>
</comment>
<dbReference type="EMBL" id="AUZY01012305">
    <property type="protein sequence ID" value="EQD30473.1"/>
    <property type="molecule type" value="Genomic_DNA"/>
</dbReference>
<keyword evidence="7" id="KW-0482">Metalloprotease</keyword>
<evidence type="ECO:0000259" key="9">
    <source>
        <dbReference type="Pfam" id="PF05649"/>
    </source>
</evidence>
<dbReference type="InterPro" id="IPR024079">
    <property type="entry name" value="MetalloPept_cat_dom_sf"/>
</dbReference>
<organism evidence="10">
    <name type="scientific">mine drainage metagenome</name>
    <dbReference type="NCBI Taxonomy" id="410659"/>
    <lineage>
        <taxon>unclassified sequences</taxon>
        <taxon>metagenomes</taxon>
        <taxon>ecological metagenomes</taxon>
    </lineage>
</organism>
<feature type="domain" description="Peptidase M13 C-terminal" evidence="8">
    <location>
        <begin position="471"/>
        <end position="668"/>
    </location>
</feature>
<evidence type="ECO:0000313" key="10">
    <source>
        <dbReference type="EMBL" id="EQD30473.1"/>
    </source>
</evidence>
<dbReference type="InterPro" id="IPR000718">
    <property type="entry name" value="Peptidase_M13"/>
</dbReference>
<dbReference type="PANTHER" id="PTHR11733:SF167">
    <property type="entry name" value="FI17812P1-RELATED"/>
    <property type="match status" value="1"/>
</dbReference>
<evidence type="ECO:0000259" key="8">
    <source>
        <dbReference type="Pfam" id="PF01431"/>
    </source>
</evidence>
<comment type="cofactor">
    <cofactor evidence="1">
        <name>Zn(2+)</name>
        <dbReference type="ChEBI" id="CHEBI:29105"/>
    </cofactor>
</comment>
<sequence>MILYNRSSISLFCRQRPGASVTLLSDLRFSLSDLNPAVSPGDDFYEYANGGWCRANPIPEDYSRWGTFIALDRRNREQLRELLEAARASPNAPAGSPTQLVGDWYAAAMNEEVIEQAGWTPLWPLINAIGSASARSSLWPLVAALQKSGANPFFELGVQQDAEDSTRMIAVLYQGGLGLPERDYYLDSDPFYEHARQAYVRYLAALLDLWQGADSAHIDQARDILAFERELARVTMTPAEQRDPRAIYHPRTVQALAAEIPEIRWLDLFASHGLMREFPVNLAQPAFFARLGRLIAETDSARVGRYLVLQLLSGFAPYLSSAWVDAQFAFTKALTGTERIQPRWLRTGRALDSAIGFALGQLYVARYFPPSSRERTQAIFDQVRGTFRDRIRLLGWMSETTRAHALEKLDRLGTRIGYPDRWRDYSGLMIDRSSYVANVHRAQAHALAYDLAKIGQPVDPEEWFMTPQTVNAYYHPSKNEMVFPAGILQPPFFDPDMPESYNYGAIGAVIGHEMTHGFDDQGRKYDAGGNLVDWWLPDDEKRFGERIEVLRTQLCKARFKEDLTLNPELLMGEFIADIGGVNLAYEAMLRAGIEPDQISEHGGLTHRQLFFLAFAHLWAGDVRDDTLRLMLASDPHPPATVRVNETLRNVPAFADAFPMSPEAPLYPSHPVDPWGRG</sequence>
<dbReference type="SUPFAM" id="SSF55486">
    <property type="entry name" value="Metalloproteases ('zincins'), catalytic domain"/>
    <property type="match status" value="1"/>
</dbReference>
<dbReference type="InterPro" id="IPR042089">
    <property type="entry name" value="Peptidase_M13_dom_2"/>
</dbReference>
<dbReference type="Pfam" id="PF05649">
    <property type="entry name" value="Peptidase_M13_N"/>
    <property type="match status" value="1"/>
</dbReference>
<gene>
    <name evidence="10" type="ORF">B1B_18386</name>
</gene>
<accession>T0YBH6</accession>
<reference evidence="10" key="2">
    <citation type="journal article" date="2014" name="ISME J.">
        <title>Microbial stratification in low pH oxic and suboxic macroscopic growths along an acid mine drainage.</title>
        <authorList>
            <person name="Mendez-Garcia C."/>
            <person name="Mesa V."/>
            <person name="Sprenger R.R."/>
            <person name="Richter M."/>
            <person name="Diez M.S."/>
            <person name="Solano J."/>
            <person name="Bargiela R."/>
            <person name="Golyshina O.V."/>
            <person name="Manteca A."/>
            <person name="Ramos J.L."/>
            <person name="Gallego J.R."/>
            <person name="Llorente I."/>
            <person name="Martins Dos Santos V.A."/>
            <person name="Jensen O.N."/>
            <person name="Pelaez A.I."/>
            <person name="Sanchez J."/>
            <person name="Ferrer M."/>
        </authorList>
    </citation>
    <scope>NUCLEOTIDE SEQUENCE</scope>
</reference>